<dbReference type="GO" id="GO:0005886">
    <property type="term" value="C:plasma membrane"/>
    <property type="evidence" value="ECO:0007669"/>
    <property type="project" value="UniProtKB-SubCell"/>
</dbReference>
<keyword evidence="6 10" id="KW-0812">Transmembrane</keyword>
<keyword evidence="5" id="KW-0997">Cell inner membrane</keyword>
<dbReference type="InterPro" id="IPR007690">
    <property type="entry name" value="T2SS_GspM"/>
</dbReference>
<name>A0A016XLV8_9BURK</name>
<comment type="similarity">
    <text evidence="2">Belongs to the GSP M family.</text>
</comment>
<comment type="caution">
    <text evidence="11">The sequence shown here is derived from an EMBL/GenBank/DDBJ whole genome shotgun (WGS) entry which is preliminary data.</text>
</comment>
<evidence type="ECO:0000256" key="8">
    <source>
        <dbReference type="ARBA" id="ARBA00022989"/>
    </source>
</evidence>
<keyword evidence="7" id="KW-0653">Protein transport</keyword>
<keyword evidence="9 10" id="KW-0472">Membrane</keyword>
<dbReference type="InterPro" id="IPR023229">
    <property type="entry name" value="T2SS_M_periplasmic_sf"/>
</dbReference>
<dbReference type="SUPFAM" id="SSF103054">
    <property type="entry name" value="General secretion pathway protein M, EpsM"/>
    <property type="match status" value="1"/>
</dbReference>
<dbReference type="RefSeq" id="WP_035606870.1">
    <property type="nucleotide sequence ID" value="NZ_JEMG01000001.1"/>
</dbReference>
<sequence>MKQKLQTWWRGLSQRERRAMAGMGIVVTLALVWQLGIAMPLNSLRETAQQGQQAQADWDQVRILRAQALALRALDAAGGAASAMDNAAVLQTLLAVTAAAGDARAQVQEVSPGSYSVRFDQVSPGALATWLQTVRQQARLLPHDADLQRVDGAPGAWRGRIMLGAR</sequence>
<feature type="transmembrane region" description="Helical" evidence="10">
    <location>
        <begin position="21"/>
        <end position="41"/>
    </location>
</feature>
<dbReference type="Pfam" id="PF04612">
    <property type="entry name" value="T2SSM"/>
    <property type="match status" value="1"/>
</dbReference>
<gene>
    <name evidence="11" type="ORF">AZ34_08225</name>
</gene>
<reference evidence="11 12" key="1">
    <citation type="submission" date="2014-02" db="EMBL/GenBank/DDBJ databases">
        <title>Draft Genome of Hylemonella gracilis isolated from the Niagara River.</title>
        <authorList>
            <person name="Pawlowski D.R."/>
            <person name="Koudelka G.B."/>
        </authorList>
    </citation>
    <scope>NUCLEOTIDE SEQUENCE [LARGE SCALE GENOMIC DNA]</scope>
    <source>
        <strain evidence="11 12">Niagara R</strain>
    </source>
</reference>
<evidence type="ECO:0000256" key="9">
    <source>
        <dbReference type="ARBA" id="ARBA00023136"/>
    </source>
</evidence>
<dbReference type="AlphaFoldDB" id="A0A016XLV8"/>
<evidence type="ECO:0000313" key="12">
    <source>
        <dbReference type="Proteomes" id="UP000023268"/>
    </source>
</evidence>
<dbReference type="GO" id="GO:0015628">
    <property type="term" value="P:protein secretion by the type II secretion system"/>
    <property type="evidence" value="ECO:0007669"/>
    <property type="project" value="InterPro"/>
</dbReference>
<proteinExistence type="inferred from homology"/>
<evidence type="ECO:0000256" key="1">
    <source>
        <dbReference type="ARBA" id="ARBA00004377"/>
    </source>
</evidence>
<dbReference type="STRING" id="1458275.AZ34_08225"/>
<keyword evidence="4" id="KW-1003">Cell membrane</keyword>
<dbReference type="Proteomes" id="UP000023268">
    <property type="component" value="Unassembled WGS sequence"/>
</dbReference>
<comment type="subcellular location">
    <subcellularLocation>
        <location evidence="1">Cell inner membrane</location>
        <topology evidence="1">Single-pass membrane protein</topology>
    </subcellularLocation>
</comment>
<evidence type="ECO:0000256" key="4">
    <source>
        <dbReference type="ARBA" id="ARBA00022475"/>
    </source>
</evidence>
<evidence type="ECO:0000313" key="11">
    <source>
        <dbReference type="EMBL" id="EYC52836.1"/>
    </source>
</evidence>
<accession>A0A016XLV8</accession>
<protein>
    <recommendedName>
        <fullName evidence="13">Type II secretion system protein M</fullName>
    </recommendedName>
</protein>
<dbReference type="OrthoDB" id="8687363at2"/>
<evidence type="ECO:0008006" key="13">
    <source>
        <dbReference type="Google" id="ProtNLM"/>
    </source>
</evidence>
<organism evidence="11 12">
    <name type="scientific">Hylemonella gracilis str. Niagara R</name>
    <dbReference type="NCBI Taxonomy" id="1458275"/>
    <lineage>
        <taxon>Bacteria</taxon>
        <taxon>Pseudomonadati</taxon>
        <taxon>Pseudomonadota</taxon>
        <taxon>Betaproteobacteria</taxon>
        <taxon>Burkholderiales</taxon>
        <taxon>Comamonadaceae</taxon>
        <taxon>Hylemonella</taxon>
    </lineage>
</organism>
<evidence type="ECO:0000256" key="7">
    <source>
        <dbReference type="ARBA" id="ARBA00022927"/>
    </source>
</evidence>
<keyword evidence="8 10" id="KW-1133">Transmembrane helix</keyword>
<evidence type="ECO:0000256" key="6">
    <source>
        <dbReference type="ARBA" id="ARBA00022692"/>
    </source>
</evidence>
<evidence type="ECO:0000256" key="10">
    <source>
        <dbReference type="SAM" id="Phobius"/>
    </source>
</evidence>
<dbReference type="EMBL" id="JEMG01000001">
    <property type="protein sequence ID" value="EYC52836.1"/>
    <property type="molecule type" value="Genomic_DNA"/>
</dbReference>
<dbReference type="GO" id="GO:0015627">
    <property type="term" value="C:type II protein secretion system complex"/>
    <property type="evidence" value="ECO:0007669"/>
    <property type="project" value="InterPro"/>
</dbReference>
<keyword evidence="3" id="KW-0813">Transport</keyword>
<evidence type="ECO:0000256" key="2">
    <source>
        <dbReference type="ARBA" id="ARBA00010637"/>
    </source>
</evidence>
<evidence type="ECO:0000256" key="3">
    <source>
        <dbReference type="ARBA" id="ARBA00022448"/>
    </source>
</evidence>
<evidence type="ECO:0000256" key="5">
    <source>
        <dbReference type="ARBA" id="ARBA00022519"/>
    </source>
</evidence>